<reference evidence="1 2" key="1">
    <citation type="submission" date="2019-11" db="EMBL/GenBank/DDBJ databases">
        <title>Isolation of a new High Light Tolerant Cyanobacteria.</title>
        <authorList>
            <person name="Dobson Z."/>
            <person name="Vaughn N."/>
            <person name="Vaughn M."/>
            <person name="Fromme P."/>
            <person name="Mazor Y."/>
        </authorList>
    </citation>
    <scope>NUCLEOTIDE SEQUENCE [LARGE SCALE GENOMIC DNA]</scope>
    <source>
        <strain evidence="1 2">0216</strain>
    </source>
</reference>
<evidence type="ECO:0000313" key="2">
    <source>
        <dbReference type="Proteomes" id="UP000437131"/>
    </source>
</evidence>
<gene>
    <name evidence="1" type="ORF">GGC33_03600</name>
</gene>
<dbReference type="Proteomes" id="UP000437131">
    <property type="component" value="Unassembled WGS sequence"/>
</dbReference>
<proteinExistence type="predicted"/>
<dbReference type="EMBL" id="WMIA01000003">
    <property type="protein sequence ID" value="MTF38007.1"/>
    <property type="molecule type" value="Genomic_DNA"/>
</dbReference>
<dbReference type="AlphaFoldDB" id="A0A844GNF1"/>
<accession>A0A844GNF1</accession>
<organism evidence="1 2">
    <name type="scientific">Cyanobacterium aponinum 0216</name>
    <dbReference type="NCBI Taxonomy" id="2676140"/>
    <lineage>
        <taxon>Bacteria</taxon>
        <taxon>Bacillati</taxon>
        <taxon>Cyanobacteriota</taxon>
        <taxon>Cyanophyceae</taxon>
        <taxon>Oscillatoriophycideae</taxon>
        <taxon>Chroococcales</taxon>
        <taxon>Geminocystaceae</taxon>
        <taxon>Cyanobacterium</taxon>
    </lineage>
</organism>
<sequence length="175" mass="19631">MNSNLIADKNISFEDAIALTERFIEQISQLSEAEKEKVISSLVATENGARGLFVTYLTSDNSVVDNPSPGIINGLKTSPQIVSELLVKNVAMSTGMRLTHTRNNNPDMAESSFKVTQRSLNLINELSLPETKEKIILLINTIKEKEGVYQEFLSRWGYDEEQKKQILDVLTKIDQ</sequence>
<dbReference type="RefSeq" id="WP_015218080.1">
    <property type="nucleotide sequence ID" value="NZ_WMIA01000003.1"/>
</dbReference>
<name>A0A844GNF1_9CHRO</name>
<protein>
    <submittedName>
        <fullName evidence="1">Uncharacterized protein</fullName>
    </submittedName>
</protein>
<comment type="caution">
    <text evidence="1">The sequence shown here is derived from an EMBL/GenBank/DDBJ whole genome shotgun (WGS) entry which is preliminary data.</text>
</comment>
<evidence type="ECO:0000313" key="1">
    <source>
        <dbReference type="EMBL" id="MTF38007.1"/>
    </source>
</evidence>